<dbReference type="FunFam" id="1.10.3370.10:FF:000001">
    <property type="entry name" value="Preprotein translocase subunit SecY"/>
    <property type="match status" value="1"/>
</dbReference>
<sequence length="436" mass="46793">MLRAFRDALRVPELQRKIIFTLLLLAVYRLGSVIPTPGVNSAALAQENSGGLLGLVSLISGGNLAQFSIFALGVLPYITASIIIQLMTTTVPALEKLSKEGEEGRKKINQYTRYSAIALGAVQALFFSVAFVQAEGGRFLSPGWEPGLELTLIIVLTQVAGVAFTLWLGERITEVGIGNGISLIIFAGIVAAYPREITATAELLRNGSVSILAILGFAAILLATVAAIVLVYQAERRIPVQYARKQVGGRTYGGQQTYLPIKLNQAGVIPVIFAGALFTLPQILQGALQERSPGAADFIQRWLSLGSPTGIAVEVLLIIGFTYLYNSVQFDPKRIAENLRESGGFVPGVRPGTPTAAYMGHISSRITLWGALFLAVLTVLPQVVRTLTGIQTFQFSGTGLLIIVGVALDTLKQVEAQLTVRRYDGFISKGRLRGRL</sequence>
<evidence type="ECO:0000256" key="11">
    <source>
        <dbReference type="ARBA" id="ARBA00063838"/>
    </source>
</evidence>
<feature type="transmembrane region" description="Helical" evidence="12">
    <location>
        <begin position="209"/>
        <end position="232"/>
    </location>
</feature>
<feature type="transmembrane region" description="Helical" evidence="12">
    <location>
        <begin position="266"/>
        <end position="284"/>
    </location>
</feature>
<evidence type="ECO:0000256" key="6">
    <source>
        <dbReference type="ARBA" id="ARBA00022989"/>
    </source>
</evidence>
<organism evidence="16 17">
    <name type="scientific">Deinococcus peraridilitoris (strain DSM 19664 / LMG 22246 / CIP 109416 / KR-200)</name>
    <dbReference type="NCBI Taxonomy" id="937777"/>
    <lineage>
        <taxon>Bacteria</taxon>
        <taxon>Thermotogati</taxon>
        <taxon>Deinococcota</taxon>
        <taxon>Deinococci</taxon>
        <taxon>Deinococcales</taxon>
        <taxon>Deinococcaceae</taxon>
        <taxon>Deinococcus</taxon>
    </lineage>
</organism>
<feature type="transmembrane region" description="Helical" evidence="12">
    <location>
        <begin position="390"/>
        <end position="411"/>
    </location>
</feature>
<keyword evidence="17" id="KW-1185">Reference proteome</keyword>
<reference evidence="17" key="1">
    <citation type="submission" date="2012-03" db="EMBL/GenBank/DDBJ databases">
        <title>Complete sequence of chromosome of Deinococcus peraridilitoris DSM 19664.</title>
        <authorList>
            <person name="Lucas S."/>
            <person name="Copeland A."/>
            <person name="Lapidus A."/>
            <person name="Glavina del Rio T."/>
            <person name="Dalin E."/>
            <person name="Tice H."/>
            <person name="Bruce D."/>
            <person name="Goodwin L."/>
            <person name="Pitluck S."/>
            <person name="Peters L."/>
            <person name="Mikhailova N."/>
            <person name="Lu M."/>
            <person name="Kyrpides N."/>
            <person name="Mavromatis K."/>
            <person name="Ivanova N."/>
            <person name="Brettin T."/>
            <person name="Detter J.C."/>
            <person name="Han C."/>
            <person name="Larimer F."/>
            <person name="Land M."/>
            <person name="Hauser L."/>
            <person name="Markowitz V."/>
            <person name="Cheng J.-F."/>
            <person name="Hugenholtz P."/>
            <person name="Woyke T."/>
            <person name="Wu D."/>
            <person name="Pukall R."/>
            <person name="Steenblock K."/>
            <person name="Brambilla E."/>
            <person name="Klenk H.-P."/>
            <person name="Eisen J.A."/>
        </authorList>
    </citation>
    <scope>NUCLEOTIDE SEQUENCE [LARGE SCALE GENOMIC DNA]</scope>
    <source>
        <strain evidence="17">DSM 19664 / LMG 22246 / CIP 109416 / KR-200</strain>
    </source>
</reference>
<dbReference type="PRINTS" id="PR00303">
    <property type="entry name" value="SECYTRNLCASE"/>
</dbReference>
<dbReference type="EMBL" id="CP003382">
    <property type="protein sequence ID" value="AFZ68506.1"/>
    <property type="molecule type" value="Genomic_DNA"/>
</dbReference>
<feature type="transmembrane region" description="Helical" evidence="12">
    <location>
        <begin position="175"/>
        <end position="194"/>
    </location>
</feature>
<gene>
    <name evidence="12" type="primary">secY</name>
    <name evidence="16" type="ordered locus">Deipe_3057</name>
</gene>
<dbReference type="RefSeq" id="WP_015236806.1">
    <property type="nucleotide sequence ID" value="NC_019793.1"/>
</dbReference>
<keyword evidence="7 12" id="KW-0811">Translocation</keyword>
<dbReference type="PANTHER" id="PTHR10906">
    <property type="entry name" value="SECY/SEC61-ALPHA FAMILY MEMBER"/>
    <property type="match status" value="1"/>
</dbReference>
<evidence type="ECO:0000256" key="7">
    <source>
        <dbReference type="ARBA" id="ARBA00023010"/>
    </source>
</evidence>
<dbReference type="InterPro" id="IPR026593">
    <property type="entry name" value="SecY"/>
</dbReference>
<dbReference type="Pfam" id="PF00344">
    <property type="entry name" value="SecY"/>
    <property type="match status" value="1"/>
</dbReference>
<keyword evidence="5 12" id="KW-0653">Protein transport</keyword>
<dbReference type="GO" id="GO:0043952">
    <property type="term" value="P:protein transport by the Sec complex"/>
    <property type="evidence" value="ECO:0007669"/>
    <property type="project" value="UniProtKB-UniRule"/>
</dbReference>
<evidence type="ECO:0000256" key="14">
    <source>
        <dbReference type="RuleBase" id="RU003484"/>
    </source>
</evidence>
<comment type="caution">
    <text evidence="12">Lacks conserved residue(s) required for the propagation of feature annotation.</text>
</comment>
<name>L0A3T0_DEIPD</name>
<comment type="similarity">
    <text evidence="2 12 15">Belongs to the SecY/SEC61-alpha family.</text>
</comment>
<evidence type="ECO:0000313" key="17">
    <source>
        <dbReference type="Proteomes" id="UP000010467"/>
    </source>
</evidence>
<keyword evidence="4 12" id="KW-0812">Transmembrane</keyword>
<keyword evidence="8 12" id="KW-0472">Membrane</keyword>
<keyword evidence="3 12" id="KW-0813">Transport</keyword>
<dbReference type="GO" id="GO:0065002">
    <property type="term" value="P:intracellular protein transmembrane transport"/>
    <property type="evidence" value="ECO:0007669"/>
    <property type="project" value="UniProtKB-UniRule"/>
</dbReference>
<evidence type="ECO:0000313" key="16">
    <source>
        <dbReference type="EMBL" id="AFZ68506.1"/>
    </source>
</evidence>
<dbReference type="HAMAP" id="MF_01465">
    <property type="entry name" value="SecY"/>
    <property type="match status" value="1"/>
</dbReference>
<dbReference type="GO" id="GO:0006605">
    <property type="term" value="P:protein targeting"/>
    <property type="evidence" value="ECO:0007669"/>
    <property type="project" value="UniProtKB-UniRule"/>
</dbReference>
<comment type="subunit">
    <text evidence="11 12">Component of the Sec protein translocase complex. Heterotrimer consisting of SecY, SecE and SecG subunits. The heterotrimers can form oligomers, although 1 heterotrimer is thought to be able to translocate proteins. Interacts with the ribosome. Interacts with SecDF, and other proteins may be involved. Interacts with SecA.</text>
</comment>
<dbReference type="KEGG" id="dpd:Deipe_3057"/>
<evidence type="ECO:0000256" key="4">
    <source>
        <dbReference type="ARBA" id="ARBA00022692"/>
    </source>
</evidence>
<accession>L0A3T0</accession>
<dbReference type="InterPro" id="IPR030659">
    <property type="entry name" value="SecY_CS"/>
</dbReference>
<evidence type="ECO:0000256" key="15">
    <source>
        <dbReference type="RuleBase" id="RU004349"/>
    </source>
</evidence>
<evidence type="ECO:0000256" key="12">
    <source>
        <dbReference type="HAMAP-Rule" id="MF_01465"/>
    </source>
</evidence>
<dbReference type="STRING" id="937777.Deipe_3057"/>
<dbReference type="InterPro" id="IPR002208">
    <property type="entry name" value="SecY/SEC61-alpha"/>
</dbReference>
<evidence type="ECO:0000256" key="9">
    <source>
        <dbReference type="ARBA" id="ARBA00039733"/>
    </source>
</evidence>
<feature type="transmembrane region" description="Helical" evidence="12">
    <location>
        <begin position="146"/>
        <end position="168"/>
    </location>
</feature>
<dbReference type="HOGENOM" id="CLU_030313_0_2_0"/>
<evidence type="ECO:0000256" key="8">
    <source>
        <dbReference type="ARBA" id="ARBA00023136"/>
    </source>
</evidence>
<dbReference type="PATRIC" id="fig|937777.3.peg.3073"/>
<comment type="function">
    <text evidence="10 12 13">The central subunit of the protein translocation channel SecYEG. Consists of two halves formed by TMs 1-5 and 6-10. These two domains form a lateral gate at the front which open onto the bilayer between TMs 2 and 7, and are clamped together by SecE at the back. The channel is closed by both a pore ring composed of hydrophobic SecY resides and a short helix (helix 2A) on the extracellular side of the membrane which forms a plug. The plug probably moves laterally to allow the channel to open. The ring and the pore may move independently.</text>
</comment>
<dbReference type="Proteomes" id="UP000010467">
    <property type="component" value="Chromosome"/>
</dbReference>
<feature type="transmembrane region" description="Helical" evidence="12">
    <location>
        <begin position="69"/>
        <end position="94"/>
    </location>
</feature>
<proteinExistence type="inferred from homology"/>
<dbReference type="GO" id="GO:0005886">
    <property type="term" value="C:plasma membrane"/>
    <property type="evidence" value="ECO:0007669"/>
    <property type="project" value="UniProtKB-SubCell"/>
</dbReference>
<dbReference type="eggNOG" id="COG0201">
    <property type="taxonomic scope" value="Bacteria"/>
</dbReference>
<dbReference type="PIRSF" id="PIRSF004557">
    <property type="entry name" value="SecY"/>
    <property type="match status" value="1"/>
</dbReference>
<evidence type="ECO:0000256" key="1">
    <source>
        <dbReference type="ARBA" id="ARBA00004429"/>
    </source>
</evidence>
<keyword evidence="12" id="KW-1003">Cell membrane</keyword>
<feature type="transmembrane region" description="Helical" evidence="12">
    <location>
        <begin position="114"/>
        <end position="134"/>
    </location>
</feature>
<evidence type="ECO:0000256" key="10">
    <source>
        <dbReference type="ARBA" id="ARBA00057692"/>
    </source>
</evidence>
<feature type="transmembrane region" description="Helical" evidence="12">
    <location>
        <begin position="366"/>
        <end position="384"/>
    </location>
</feature>
<evidence type="ECO:0000256" key="5">
    <source>
        <dbReference type="ARBA" id="ARBA00022927"/>
    </source>
</evidence>
<comment type="subcellular location">
    <subcellularLocation>
        <location evidence="1">Cell inner membrane</location>
        <topology evidence="1">Multi-pass membrane protein</topology>
    </subcellularLocation>
    <subcellularLocation>
        <location evidence="12">Cell membrane</location>
        <topology evidence="12">Multi-pass membrane protein</topology>
    </subcellularLocation>
    <subcellularLocation>
        <location evidence="14">Membrane</location>
        <topology evidence="14">Multi-pass membrane protein</topology>
    </subcellularLocation>
</comment>
<evidence type="ECO:0000256" key="2">
    <source>
        <dbReference type="ARBA" id="ARBA00005751"/>
    </source>
</evidence>
<dbReference type="OrthoDB" id="9809248at2"/>
<keyword evidence="6 12" id="KW-1133">Transmembrane helix</keyword>
<dbReference type="Gene3D" id="1.10.3370.10">
    <property type="entry name" value="SecY subunit domain"/>
    <property type="match status" value="1"/>
</dbReference>
<evidence type="ECO:0000256" key="3">
    <source>
        <dbReference type="ARBA" id="ARBA00022448"/>
    </source>
</evidence>
<dbReference type="AlphaFoldDB" id="L0A3T0"/>
<evidence type="ECO:0000256" key="13">
    <source>
        <dbReference type="RuleBase" id="RU000537"/>
    </source>
</evidence>
<dbReference type="InterPro" id="IPR023201">
    <property type="entry name" value="SecY_dom_sf"/>
</dbReference>
<dbReference type="PROSITE" id="PS00755">
    <property type="entry name" value="SECY_1"/>
    <property type="match status" value="1"/>
</dbReference>
<dbReference type="NCBIfam" id="TIGR00967">
    <property type="entry name" value="3a0501s007"/>
    <property type="match status" value="1"/>
</dbReference>
<protein>
    <recommendedName>
        <fullName evidence="9 12">Protein translocase subunit SecY</fullName>
    </recommendedName>
</protein>
<feature type="transmembrane region" description="Helical" evidence="12">
    <location>
        <begin position="304"/>
        <end position="325"/>
    </location>
</feature>
<dbReference type="SUPFAM" id="SSF103491">
    <property type="entry name" value="Preprotein translocase SecY subunit"/>
    <property type="match status" value="1"/>
</dbReference>
<dbReference type="PROSITE" id="PS00756">
    <property type="entry name" value="SECY_2"/>
    <property type="match status" value="1"/>
</dbReference>